<protein>
    <recommendedName>
        <fullName evidence="3">Lipocalin-like domain-containing protein</fullName>
    </recommendedName>
</protein>
<dbReference type="PROSITE" id="PS51257">
    <property type="entry name" value="PROKAR_LIPOPROTEIN"/>
    <property type="match status" value="1"/>
</dbReference>
<comment type="caution">
    <text evidence="1">The sequence shown here is derived from an EMBL/GenBank/DDBJ whole genome shotgun (WGS) entry which is preliminary data.</text>
</comment>
<evidence type="ECO:0000313" key="1">
    <source>
        <dbReference type="EMBL" id="MBB3838621.1"/>
    </source>
</evidence>
<evidence type="ECO:0008006" key="3">
    <source>
        <dbReference type="Google" id="ProtNLM"/>
    </source>
</evidence>
<dbReference type="AlphaFoldDB" id="A0A7W6EQP4"/>
<accession>A0A7W6EQP4</accession>
<gene>
    <name evidence="1" type="ORF">FHS57_002627</name>
</gene>
<name>A0A7W6EQP4_9BACT</name>
<evidence type="ECO:0000313" key="2">
    <source>
        <dbReference type="Proteomes" id="UP000541352"/>
    </source>
</evidence>
<dbReference type="EMBL" id="JACIBY010000005">
    <property type="protein sequence ID" value="MBB3838621.1"/>
    <property type="molecule type" value="Genomic_DNA"/>
</dbReference>
<dbReference type="RefSeq" id="WP_183974248.1">
    <property type="nucleotide sequence ID" value="NZ_JACIBY010000005.1"/>
</dbReference>
<reference evidence="1 2" key="1">
    <citation type="submission" date="2020-08" db="EMBL/GenBank/DDBJ databases">
        <title>Genomic Encyclopedia of Type Strains, Phase IV (KMG-IV): sequencing the most valuable type-strain genomes for metagenomic binning, comparative biology and taxonomic classification.</title>
        <authorList>
            <person name="Goeker M."/>
        </authorList>
    </citation>
    <scope>NUCLEOTIDE SEQUENCE [LARGE SCALE GENOMIC DNA]</scope>
    <source>
        <strain evidence="1 2">DSM 17976</strain>
    </source>
</reference>
<keyword evidence="2" id="KW-1185">Reference proteome</keyword>
<dbReference type="Proteomes" id="UP000541352">
    <property type="component" value="Unassembled WGS sequence"/>
</dbReference>
<organism evidence="1 2">
    <name type="scientific">Runella defluvii</name>
    <dbReference type="NCBI Taxonomy" id="370973"/>
    <lineage>
        <taxon>Bacteria</taxon>
        <taxon>Pseudomonadati</taxon>
        <taxon>Bacteroidota</taxon>
        <taxon>Cytophagia</taxon>
        <taxon>Cytophagales</taxon>
        <taxon>Spirosomataceae</taxon>
        <taxon>Runella</taxon>
    </lineage>
</organism>
<proteinExistence type="predicted"/>
<sequence>MKNVGWVFFLVLGVFSCKEKQLTPEEIQPLVGKWKLDAIEPAGDVRKWESVASKDGYVFEIRYDGVILDANGLPACCVPSYLVYQGNKFTIEPKEKLAPNPSCALVLCMACDTWYLELENGQLITNACNSGGRNRFTRL</sequence>